<evidence type="ECO:0000313" key="4">
    <source>
        <dbReference type="Proteomes" id="UP000807025"/>
    </source>
</evidence>
<sequence>MVSGRPKNHTVSQSSFEAPCVALPGGERSGVCAVSPLRHVLRSLIVTNYNRPVPDDNPPFPNYQFYVTDTAPKWFYCGQSGHCGQGTVFAINPAPEGEARSFKAIHDLAIATNGTAAASAAAASSSPASSSADTYITPPAPEWATATATITQGQSLRRHTPTYAATPASQPAEHKITVNANGEFTFTPSNIQASVGDKVIFEFRPKNHTVTQSSFSNPCQRLVDVTGVQGFRSEFVPLCITLRSIYYQTTPIWGYCGQGNHCGSGMVFSINAVEPSPNNFAAFQQLARRINGTEASGAASGNGTSTGSGSESGSGNGAISVTSSLVGFVCSLVFGVAVAFL</sequence>
<dbReference type="OrthoDB" id="1921208at2759"/>
<feature type="transmembrane region" description="Helical" evidence="2">
    <location>
        <begin position="318"/>
        <end position="340"/>
    </location>
</feature>
<dbReference type="SUPFAM" id="SSF49503">
    <property type="entry name" value="Cupredoxins"/>
    <property type="match status" value="2"/>
</dbReference>
<protein>
    <recommendedName>
        <fullName evidence="5">Cupredoxin</fullName>
    </recommendedName>
</protein>
<keyword evidence="4" id="KW-1185">Reference proteome</keyword>
<gene>
    <name evidence="3" type="ORF">BDN71DRAFT_1381513</name>
</gene>
<dbReference type="Gene3D" id="2.60.40.420">
    <property type="entry name" value="Cupredoxins - blue copper proteins"/>
    <property type="match status" value="2"/>
</dbReference>
<keyword evidence="2" id="KW-0472">Membrane</keyword>
<keyword evidence="2" id="KW-0812">Transmembrane</keyword>
<keyword evidence="2" id="KW-1133">Transmembrane helix</keyword>
<feature type="compositionally biased region" description="Gly residues" evidence="1">
    <location>
        <begin position="304"/>
        <end position="313"/>
    </location>
</feature>
<feature type="compositionally biased region" description="Low complexity" evidence="1">
    <location>
        <begin position="294"/>
        <end position="303"/>
    </location>
</feature>
<dbReference type="InterPro" id="IPR008972">
    <property type="entry name" value="Cupredoxin"/>
</dbReference>
<evidence type="ECO:0000256" key="1">
    <source>
        <dbReference type="SAM" id="MobiDB-lite"/>
    </source>
</evidence>
<comment type="caution">
    <text evidence="3">The sequence shown here is derived from an EMBL/GenBank/DDBJ whole genome shotgun (WGS) entry which is preliminary data.</text>
</comment>
<accession>A0A9P6A7X9</accession>
<feature type="region of interest" description="Disordered" evidence="1">
    <location>
        <begin position="294"/>
        <end position="313"/>
    </location>
</feature>
<dbReference type="InterPro" id="IPR052953">
    <property type="entry name" value="Ser-rich/MCO-related"/>
</dbReference>
<evidence type="ECO:0008006" key="5">
    <source>
        <dbReference type="Google" id="ProtNLM"/>
    </source>
</evidence>
<dbReference type="PANTHER" id="PTHR34883:SF4">
    <property type="entry name" value="CUPREDOXIN"/>
    <property type="match status" value="1"/>
</dbReference>
<name>A0A9P6A7X9_PLEER</name>
<dbReference type="CDD" id="cd00920">
    <property type="entry name" value="Cupredoxin"/>
    <property type="match status" value="1"/>
</dbReference>
<reference evidence="3" key="1">
    <citation type="submission" date="2020-11" db="EMBL/GenBank/DDBJ databases">
        <authorList>
            <consortium name="DOE Joint Genome Institute"/>
            <person name="Ahrendt S."/>
            <person name="Riley R."/>
            <person name="Andreopoulos W."/>
            <person name="Labutti K."/>
            <person name="Pangilinan J."/>
            <person name="Ruiz-Duenas F.J."/>
            <person name="Barrasa J.M."/>
            <person name="Sanchez-Garcia M."/>
            <person name="Camarero S."/>
            <person name="Miyauchi S."/>
            <person name="Serrano A."/>
            <person name="Linde D."/>
            <person name="Babiker R."/>
            <person name="Drula E."/>
            <person name="Ayuso-Fernandez I."/>
            <person name="Pacheco R."/>
            <person name="Padilla G."/>
            <person name="Ferreira P."/>
            <person name="Barriuso J."/>
            <person name="Kellner H."/>
            <person name="Castanera R."/>
            <person name="Alfaro M."/>
            <person name="Ramirez L."/>
            <person name="Pisabarro A.G."/>
            <person name="Kuo A."/>
            <person name="Tritt A."/>
            <person name="Lipzen A."/>
            <person name="He G."/>
            <person name="Yan M."/>
            <person name="Ng V."/>
            <person name="Cullen D."/>
            <person name="Martin F."/>
            <person name="Rosso M.-N."/>
            <person name="Henrissat B."/>
            <person name="Hibbett D."/>
            <person name="Martinez A.T."/>
            <person name="Grigoriev I.V."/>
        </authorList>
    </citation>
    <scope>NUCLEOTIDE SEQUENCE</scope>
    <source>
        <strain evidence="3">ATCC 90797</strain>
    </source>
</reference>
<dbReference type="EMBL" id="MU154526">
    <property type="protein sequence ID" value="KAF9500642.1"/>
    <property type="molecule type" value="Genomic_DNA"/>
</dbReference>
<evidence type="ECO:0000313" key="3">
    <source>
        <dbReference type="EMBL" id="KAF9500642.1"/>
    </source>
</evidence>
<dbReference type="Proteomes" id="UP000807025">
    <property type="component" value="Unassembled WGS sequence"/>
</dbReference>
<dbReference type="PANTHER" id="PTHR34883">
    <property type="entry name" value="SERINE-RICH PROTEIN, PUTATIVE-RELATED-RELATED"/>
    <property type="match status" value="1"/>
</dbReference>
<dbReference type="AlphaFoldDB" id="A0A9P6A7X9"/>
<proteinExistence type="predicted"/>
<evidence type="ECO:0000256" key="2">
    <source>
        <dbReference type="SAM" id="Phobius"/>
    </source>
</evidence>
<organism evidence="3 4">
    <name type="scientific">Pleurotus eryngii</name>
    <name type="common">Boletus of the steppes</name>
    <dbReference type="NCBI Taxonomy" id="5323"/>
    <lineage>
        <taxon>Eukaryota</taxon>
        <taxon>Fungi</taxon>
        <taxon>Dikarya</taxon>
        <taxon>Basidiomycota</taxon>
        <taxon>Agaricomycotina</taxon>
        <taxon>Agaricomycetes</taxon>
        <taxon>Agaricomycetidae</taxon>
        <taxon>Agaricales</taxon>
        <taxon>Pleurotineae</taxon>
        <taxon>Pleurotaceae</taxon>
        <taxon>Pleurotus</taxon>
    </lineage>
</organism>